<dbReference type="Proteomes" id="UP001487740">
    <property type="component" value="Unassembled WGS sequence"/>
</dbReference>
<comment type="caution">
    <text evidence="9">The sequence shown here is derived from an EMBL/GenBank/DDBJ whole genome shotgun (WGS) entry which is preliminary data.</text>
</comment>
<dbReference type="InterPro" id="IPR051087">
    <property type="entry name" value="Mitochondrial_ACSM"/>
</dbReference>
<protein>
    <recommendedName>
        <fullName evidence="5">medium-chain acyl-CoA ligase</fullName>
        <ecNumber evidence="5">6.2.1.2</ecNumber>
    </recommendedName>
</protein>
<dbReference type="Gene3D" id="3.40.50.12780">
    <property type="entry name" value="N-terminal domain of ligase-like"/>
    <property type="match status" value="1"/>
</dbReference>
<dbReference type="GO" id="GO:0004321">
    <property type="term" value="F:fatty-acyl-CoA synthase activity"/>
    <property type="evidence" value="ECO:0007669"/>
    <property type="project" value="TreeGrafter"/>
</dbReference>
<comment type="catalytic activity">
    <reaction evidence="6">
        <text>a medium-chain fatty acid + ATP + CoA = a medium-chain fatty acyl-CoA + AMP + diphosphate</text>
        <dbReference type="Rhea" id="RHEA:48340"/>
        <dbReference type="ChEBI" id="CHEBI:30616"/>
        <dbReference type="ChEBI" id="CHEBI:33019"/>
        <dbReference type="ChEBI" id="CHEBI:57287"/>
        <dbReference type="ChEBI" id="CHEBI:59558"/>
        <dbReference type="ChEBI" id="CHEBI:90546"/>
        <dbReference type="ChEBI" id="CHEBI:456215"/>
        <dbReference type="EC" id="6.2.1.2"/>
    </reaction>
    <physiologicalReaction direction="left-to-right" evidence="6">
        <dbReference type="Rhea" id="RHEA:48341"/>
    </physiologicalReaction>
</comment>
<dbReference type="AlphaFoldDB" id="A0AAW0T7N3"/>
<evidence type="ECO:0000313" key="9">
    <source>
        <dbReference type="EMBL" id="KAK8383333.1"/>
    </source>
</evidence>
<keyword evidence="2" id="KW-0436">Ligase</keyword>
<keyword evidence="10" id="KW-1185">Reference proteome</keyword>
<reference evidence="9 10" key="1">
    <citation type="submission" date="2023-03" db="EMBL/GenBank/DDBJ databases">
        <title>High-quality genome of Scylla paramamosain provides insights in environmental adaptation.</title>
        <authorList>
            <person name="Zhang L."/>
        </authorList>
    </citation>
    <scope>NUCLEOTIDE SEQUENCE [LARGE SCALE GENOMIC DNA]</scope>
    <source>
        <strain evidence="9">LZ_2023a</strain>
        <tissue evidence="9">Muscle</tissue>
    </source>
</reference>
<evidence type="ECO:0000256" key="4">
    <source>
        <dbReference type="ARBA" id="ARBA00022840"/>
    </source>
</evidence>
<dbReference type="Gene3D" id="3.30.300.30">
    <property type="match status" value="1"/>
</dbReference>
<dbReference type="InterPro" id="IPR025110">
    <property type="entry name" value="AMP-bd_C"/>
</dbReference>
<evidence type="ECO:0000259" key="8">
    <source>
        <dbReference type="Pfam" id="PF13193"/>
    </source>
</evidence>
<comment type="similarity">
    <text evidence="1">Belongs to the ATP-dependent AMP-binding enzyme family.</text>
</comment>
<dbReference type="EC" id="6.2.1.2" evidence="5"/>
<keyword evidence="3" id="KW-0547">Nucleotide-binding</keyword>
<dbReference type="Pfam" id="PF00501">
    <property type="entry name" value="AMP-binding"/>
    <property type="match status" value="1"/>
</dbReference>
<gene>
    <name evidence="9" type="ORF">O3P69_011658</name>
</gene>
<dbReference type="GO" id="GO:0005524">
    <property type="term" value="F:ATP binding"/>
    <property type="evidence" value="ECO:0007669"/>
    <property type="project" value="UniProtKB-KW"/>
</dbReference>
<dbReference type="Pfam" id="PF13193">
    <property type="entry name" value="AMP-binding_C"/>
    <property type="match status" value="1"/>
</dbReference>
<feature type="domain" description="AMP-dependent synthetase/ligase" evidence="7">
    <location>
        <begin position="56"/>
        <end position="423"/>
    </location>
</feature>
<sequence>MAFLRSARNLFRCPLHKGCHSTATRSVTYESFKSEIEQQMTPKEYFNFARDIVAPWAATKPGHPALFFTDGQKETIVSYSDLLLQAKTLATALRDPQPPKCALVLLPKVPAWWVVNVAGSWCGTIVSCGTTMLTPRDVAHRLSKCEADCIICTPELAASLDEITKSVPLRIIVSDNQEDIRAGWICYNELLESCRGRSAQPCVATRADDIAQLFFTSGTTGKPKMVPHTQATYGIGHIGTMRYWLDPREEDMIWNISDTGWAKAAWSSLYIPLMAGATAFIHQKPRFDAKETLRALCEYPVTVLCAPPTVYRALVQCQLSQFPLRALRHCVSAGEPLNPEVMHTWTKNTGLQIYEGFGQTETTLLCGVRKGMKLKFGSMGKPAPGYNLKVLNEQQQELPPYHEGKLAVSLKQGYPIGLFKGYLWDEQRTSEAFRDGYYFTGDRAYYDDDGYFWFVGRADDVIISSGYRIGPFEVESCLQEHPAVAESAVVSSPDELRGEVVKAFVVLAEDFKHQQAETLIADLQNHVKTATAPYKYPRKIEFVDSLPKTVSGKIRRIELRAKEWGKTMLSLICS</sequence>
<evidence type="ECO:0000256" key="3">
    <source>
        <dbReference type="ARBA" id="ARBA00022741"/>
    </source>
</evidence>
<evidence type="ECO:0000256" key="6">
    <source>
        <dbReference type="ARBA" id="ARBA00048477"/>
    </source>
</evidence>
<dbReference type="GO" id="GO:0005759">
    <property type="term" value="C:mitochondrial matrix"/>
    <property type="evidence" value="ECO:0007669"/>
    <property type="project" value="TreeGrafter"/>
</dbReference>
<evidence type="ECO:0000313" key="10">
    <source>
        <dbReference type="Proteomes" id="UP001487740"/>
    </source>
</evidence>
<keyword evidence="4" id="KW-0067">ATP-binding</keyword>
<dbReference type="InterPro" id="IPR042099">
    <property type="entry name" value="ANL_N_sf"/>
</dbReference>
<dbReference type="EMBL" id="JARAKH010000038">
    <property type="protein sequence ID" value="KAK8383333.1"/>
    <property type="molecule type" value="Genomic_DNA"/>
</dbReference>
<evidence type="ECO:0000256" key="1">
    <source>
        <dbReference type="ARBA" id="ARBA00006432"/>
    </source>
</evidence>
<dbReference type="InterPro" id="IPR045851">
    <property type="entry name" value="AMP-bd_C_sf"/>
</dbReference>
<evidence type="ECO:0000256" key="5">
    <source>
        <dbReference type="ARBA" id="ARBA00039009"/>
    </source>
</evidence>
<feature type="domain" description="AMP-binding enzyme C-terminal" evidence="8">
    <location>
        <begin position="473"/>
        <end position="553"/>
    </location>
</feature>
<dbReference type="GO" id="GO:0031956">
    <property type="term" value="F:medium-chain fatty acid-CoA ligase activity"/>
    <property type="evidence" value="ECO:0007669"/>
    <property type="project" value="UniProtKB-EC"/>
</dbReference>
<dbReference type="GO" id="GO:0006633">
    <property type="term" value="P:fatty acid biosynthetic process"/>
    <property type="evidence" value="ECO:0007669"/>
    <property type="project" value="TreeGrafter"/>
</dbReference>
<dbReference type="SUPFAM" id="SSF56801">
    <property type="entry name" value="Acetyl-CoA synthetase-like"/>
    <property type="match status" value="1"/>
</dbReference>
<evidence type="ECO:0000256" key="2">
    <source>
        <dbReference type="ARBA" id="ARBA00022598"/>
    </source>
</evidence>
<evidence type="ECO:0000259" key="7">
    <source>
        <dbReference type="Pfam" id="PF00501"/>
    </source>
</evidence>
<accession>A0AAW0T7N3</accession>
<organism evidence="9 10">
    <name type="scientific">Scylla paramamosain</name>
    <name type="common">Mud crab</name>
    <dbReference type="NCBI Taxonomy" id="85552"/>
    <lineage>
        <taxon>Eukaryota</taxon>
        <taxon>Metazoa</taxon>
        <taxon>Ecdysozoa</taxon>
        <taxon>Arthropoda</taxon>
        <taxon>Crustacea</taxon>
        <taxon>Multicrustacea</taxon>
        <taxon>Malacostraca</taxon>
        <taxon>Eumalacostraca</taxon>
        <taxon>Eucarida</taxon>
        <taxon>Decapoda</taxon>
        <taxon>Pleocyemata</taxon>
        <taxon>Brachyura</taxon>
        <taxon>Eubrachyura</taxon>
        <taxon>Portunoidea</taxon>
        <taxon>Portunidae</taxon>
        <taxon>Portuninae</taxon>
        <taxon>Scylla</taxon>
    </lineage>
</organism>
<name>A0AAW0T7N3_SCYPA</name>
<dbReference type="InterPro" id="IPR000873">
    <property type="entry name" value="AMP-dep_synth/lig_dom"/>
</dbReference>
<dbReference type="PROSITE" id="PS00455">
    <property type="entry name" value="AMP_BINDING"/>
    <property type="match status" value="1"/>
</dbReference>
<dbReference type="PANTHER" id="PTHR43605:SF10">
    <property type="entry name" value="ACYL-COA SYNTHETASE MEDIUM CHAIN FAMILY MEMBER 3"/>
    <property type="match status" value="1"/>
</dbReference>
<proteinExistence type="inferred from homology"/>
<dbReference type="InterPro" id="IPR020845">
    <property type="entry name" value="AMP-binding_CS"/>
</dbReference>
<dbReference type="GO" id="GO:0006637">
    <property type="term" value="P:acyl-CoA metabolic process"/>
    <property type="evidence" value="ECO:0007669"/>
    <property type="project" value="TreeGrafter"/>
</dbReference>
<dbReference type="FunFam" id="3.30.300.30:FF:000005">
    <property type="entry name" value="Acyl-coenzyme A synthetase ACSM5, mitochondrial"/>
    <property type="match status" value="1"/>
</dbReference>
<dbReference type="PANTHER" id="PTHR43605">
    <property type="entry name" value="ACYL-COENZYME A SYNTHETASE"/>
    <property type="match status" value="1"/>
</dbReference>